<proteinExistence type="inferred from homology"/>
<evidence type="ECO:0000256" key="8">
    <source>
        <dbReference type="ARBA" id="ARBA00022737"/>
    </source>
</evidence>
<dbReference type="CDD" id="cd11020">
    <property type="entry name" value="CuRO_1_CuNIR"/>
    <property type="match status" value="1"/>
</dbReference>
<dbReference type="PANTHER" id="PTHR11709">
    <property type="entry name" value="MULTI-COPPER OXIDASE"/>
    <property type="match status" value="1"/>
</dbReference>
<comment type="similarity">
    <text evidence="3">Belongs to the multicopper oxidase family.</text>
</comment>
<evidence type="ECO:0000256" key="10">
    <source>
        <dbReference type="ARBA" id="ARBA00023008"/>
    </source>
</evidence>
<organism evidence="14 15">
    <name type="scientific">Candidatus Methylacidiphilum fumarolicum</name>
    <dbReference type="NCBI Taxonomy" id="591154"/>
    <lineage>
        <taxon>Bacteria</taxon>
        <taxon>Pseudomonadati</taxon>
        <taxon>Verrucomicrobiota</taxon>
        <taxon>Methylacidiphilae</taxon>
        <taxon>Methylacidiphilales</taxon>
        <taxon>Methylacidiphilaceae</taxon>
        <taxon>Methylacidiphilum (ex Ratnadevi et al. 2023)</taxon>
    </lineage>
</organism>
<comment type="cofactor">
    <cofactor evidence="1">
        <name>Cu(+)</name>
        <dbReference type="ChEBI" id="CHEBI:49552"/>
    </cofactor>
</comment>
<dbReference type="CDD" id="cd04208">
    <property type="entry name" value="CuRO_2_CuNIR"/>
    <property type="match status" value="1"/>
</dbReference>
<keyword evidence="15" id="KW-1185">Reference proteome</keyword>
<evidence type="ECO:0000256" key="7">
    <source>
        <dbReference type="ARBA" id="ARBA00022723"/>
    </source>
</evidence>
<evidence type="ECO:0000256" key="11">
    <source>
        <dbReference type="ARBA" id="ARBA00049340"/>
    </source>
</evidence>
<evidence type="ECO:0000313" key="14">
    <source>
        <dbReference type="EMBL" id="CAI9085487.1"/>
    </source>
</evidence>
<sequence>MSVIVEEKANNSNQKGGEMKKRFIKHLMASLIAVCTISIGMAKTVSVTFHGKEADVVIDNKGTKYPAWTFNGQVPGPLVRVTEGDIVDFTLINEITNKKSHAMDFHAAQLDAAKDFGQIRPGETKHYTFKANYPGVFFYHCGADPMVQHIARGMFGVIIVDPKNANAMPKADREYVLVQSEIYSNPDDEKSLMESKWDFVGFNFCKFKYDPVHDERATTWLQAKPGERVRIYFVNAGPNEFASFHPIAGIWDRVYVSGNPKNVLYGLQSFTVGPGDGAIFDLISPVEGANAIVTHSMKEALTGAIAIIMFTKDADPKMGHGDQILVR</sequence>
<keyword evidence="12" id="KW-0472">Membrane</keyword>
<evidence type="ECO:0000256" key="1">
    <source>
        <dbReference type="ARBA" id="ARBA00001960"/>
    </source>
</evidence>
<dbReference type="PANTHER" id="PTHR11709:SF394">
    <property type="entry name" value="FI03373P-RELATED"/>
    <property type="match status" value="1"/>
</dbReference>
<dbReference type="InterPro" id="IPR008972">
    <property type="entry name" value="Cupredoxin"/>
</dbReference>
<dbReference type="GO" id="GO:0050421">
    <property type="term" value="F:nitrite reductase (NO-forming) activity"/>
    <property type="evidence" value="ECO:0007669"/>
    <property type="project" value="UniProtKB-EC"/>
</dbReference>
<dbReference type="InterPro" id="IPR045087">
    <property type="entry name" value="Cu-oxidase_fam"/>
</dbReference>
<dbReference type="Gene3D" id="2.60.40.420">
    <property type="entry name" value="Cupredoxins - blue copper proteins"/>
    <property type="match status" value="2"/>
</dbReference>
<reference evidence="14" key="1">
    <citation type="submission" date="2023-03" db="EMBL/GenBank/DDBJ databases">
        <authorList>
            <person name="Cremers G."/>
            <person name="Picone N."/>
        </authorList>
    </citation>
    <scope>NUCLEOTIDE SEQUENCE</scope>
    <source>
        <strain evidence="14">Sample_alias</strain>
    </source>
</reference>
<evidence type="ECO:0000259" key="13">
    <source>
        <dbReference type="Pfam" id="PF07732"/>
    </source>
</evidence>
<dbReference type="SUPFAM" id="SSF49503">
    <property type="entry name" value="Cupredoxins"/>
    <property type="match status" value="2"/>
</dbReference>
<evidence type="ECO:0000313" key="15">
    <source>
        <dbReference type="Proteomes" id="UP001161497"/>
    </source>
</evidence>
<dbReference type="EC" id="1.7.2.1" evidence="5"/>
<comment type="subunit">
    <text evidence="4">Homotrimer.</text>
</comment>
<evidence type="ECO:0000256" key="12">
    <source>
        <dbReference type="SAM" id="Phobius"/>
    </source>
</evidence>
<evidence type="ECO:0000256" key="4">
    <source>
        <dbReference type="ARBA" id="ARBA00011233"/>
    </source>
</evidence>
<gene>
    <name evidence="14" type="ORF">MFUM_1120</name>
</gene>
<keyword evidence="12" id="KW-1133">Transmembrane helix</keyword>
<dbReference type="Proteomes" id="UP001161497">
    <property type="component" value="Chromosome"/>
</dbReference>
<dbReference type="InterPro" id="IPR011707">
    <property type="entry name" value="Cu-oxidase-like_N"/>
</dbReference>
<evidence type="ECO:0000256" key="2">
    <source>
        <dbReference type="ARBA" id="ARBA00001973"/>
    </source>
</evidence>
<dbReference type="PRINTS" id="PR00695">
    <property type="entry name" value="CUNO2RDTASE"/>
</dbReference>
<evidence type="ECO:0000256" key="9">
    <source>
        <dbReference type="ARBA" id="ARBA00023002"/>
    </source>
</evidence>
<evidence type="ECO:0000256" key="3">
    <source>
        <dbReference type="ARBA" id="ARBA00010609"/>
    </source>
</evidence>
<evidence type="ECO:0000256" key="5">
    <source>
        <dbReference type="ARBA" id="ARBA00011882"/>
    </source>
</evidence>
<dbReference type="EMBL" id="OX458932">
    <property type="protein sequence ID" value="CAI9085487.1"/>
    <property type="molecule type" value="Genomic_DNA"/>
</dbReference>
<name>A0ABN8XHR1_9BACT</name>
<dbReference type="Pfam" id="PF07732">
    <property type="entry name" value="Cu-oxidase_3"/>
    <property type="match status" value="1"/>
</dbReference>
<accession>A0ABN8XHR1</accession>
<keyword evidence="8" id="KW-0677">Repeat</keyword>
<protein>
    <recommendedName>
        <fullName evidence="6">Copper-containing nitrite reductase</fullName>
        <ecNumber evidence="5">1.7.2.1</ecNumber>
    </recommendedName>
</protein>
<keyword evidence="9 14" id="KW-0560">Oxidoreductase</keyword>
<keyword evidence="7" id="KW-0479">Metal-binding</keyword>
<evidence type="ECO:0000256" key="6">
    <source>
        <dbReference type="ARBA" id="ARBA00017290"/>
    </source>
</evidence>
<feature type="transmembrane region" description="Helical" evidence="12">
    <location>
        <begin position="23"/>
        <end position="42"/>
    </location>
</feature>
<comment type="cofactor">
    <cofactor evidence="2">
        <name>Cu(2+)</name>
        <dbReference type="ChEBI" id="CHEBI:29036"/>
    </cofactor>
</comment>
<keyword evidence="10" id="KW-0186">Copper</keyword>
<comment type="catalytic activity">
    <reaction evidence="11">
        <text>nitric oxide + Fe(III)-[cytochrome c] + H2O = Fe(II)-[cytochrome c] + nitrite + 2 H(+)</text>
        <dbReference type="Rhea" id="RHEA:15233"/>
        <dbReference type="Rhea" id="RHEA-COMP:10350"/>
        <dbReference type="Rhea" id="RHEA-COMP:14399"/>
        <dbReference type="ChEBI" id="CHEBI:15377"/>
        <dbReference type="ChEBI" id="CHEBI:15378"/>
        <dbReference type="ChEBI" id="CHEBI:16301"/>
        <dbReference type="ChEBI" id="CHEBI:16480"/>
        <dbReference type="ChEBI" id="CHEBI:29033"/>
        <dbReference type="ChEBI" id="CHEBI:29034"/>
        <dbReference type="EC" id="1.7.2.1"/>
    </reaction>
</comment>
<feature type="domain" description="Plastocyanin-like" evidence="13">
    <location>
        <begin position="60"/>
        <end position="164"/>
    </location>
</feature>
<keyword evidence="12" id="KW-0812">Transmembrane</keyword>
<dbReference type="InterPro" id="IPR001287">
    <property type="entry name" value="NO2-reductase_Cu"/>
</dbReference>